<evidence type="ECO:0000313" key="3">
    <source>
        <dbReference type="Proteomes" id="UP000183469"/>
    </source>
</evidence>
<keyword evidence="1" id="KW-0472">Membrane</keyword>
<organism evidence="2 3">
    <name type="scientific">Selenomonas ruminantium</name>
    <dbReference type="NCBI Taxonomy" id="971"/>
    <lineage>
        <taxon>Bacteria</taxon>
        <taxon>Bacillati</taxon>
        <taxon>Bacillota</taxon>
        <taxon>Negativicutes</taxon>
        <taxon>Selenomonadales</taxon>
        <taxon>Selenomonadaceae</taxon>
        <taxon>Selenomonas</taxon>
    </lineage>
</organism>
<accession>A0A1H3VMU9</accession>
<dbReference type="OrthoDB" id="1666600at2"/>
<proteinExistence type="predicted"/>
<dbReference type="AlphaFoldDB" id="A0A1H3VMU9"/>
<dbReference type="RefSeq" id="WP_143035112.1">
    <property type="nucleotide sequence ID" value="NZ_FNQG01000002.1"/>
</dbReference>
<sequence length="154" mass="18001">MHIPWKVPCTCRGRRSQQGFASFTALCLLLVMVFMGRGLVYFSRQGADSARIYHQEMELRLAGESLVEQQVFRLKQDSSPLASLAEKTDSLLERGDYDGLLYRIYGRRQGDRYYIMAYTFCRESEWDKRTEPHFLVKGVLKKDGEQYKWLGWAP</sequence>
<protein>
    <submittedName>
        <fullName evidence="2">Uncharacterized protein</fullName>
    </submittedName>
</protein>
<name>A0A1H3VMU9_SELRU</name>
<dbReference type="Proteomes" id="UP000183469">
    <property type="component" value="Unassembled WGS sequence"/>
</dbReference>
<gene>
    <name evidence="2" type="ORF">SAMN05660648_00411</name>
</gene>
<keyword evidence="1" id="KW-0812">Transmembrane</keyword>
<evidence type="ECO:0000313" key="2">
    <source>
        <dbReference type="EMBL" id="SDZ76133.1"/>
    </source>
</evidence>
<feature type="transmembrane region" description="Helical" evidence="1">
    <location>
        <begin position="20"/>
        <end position="42"/>
    </location>
</feature>
<reference evidence="2 3" key="1">
    <citation type="submission" date="2016-10" db="EMBL/GenBank/DDBJ databases">
        <authorList>
            <person name="de Groot N.N."/>
        </authorList>
    </citation>
    <scope>NUCLEOTIDE SEQUENCE [LARGE SCALE GENOMIC DNA]</scope>
    <source>
        <strain evidence="2 3">DSM 2872</strain>
    </source>
</reference>
<evidence type="ECO:0000256" key="1">
    <source>
        <dbReference type="SAM" id="Phobius"/>
    </source>
</evidence>
<dbReference type="EMBL" id="FNQG01000002">
    <property type="protein sequence ID" value="SDZ76133.1"/>
    <property type="molecule type" value="Genomic_DNA"/>
</dbReference>
<keyword evidence="1" id="KW-1133">Transmembrane helix</keyword>